<keyword evidence="3" id="KW-1185">Reference proteome</keyword>
<dbReference type="Proteomes" id="UP000828390">
    <property type="component" value="Unassembled WGS sequence"/>
</dbReference>
<accession>A0A9D4DPY0</accession>
<sequence length="78" mass="9156">MDHEVVCSYGSFLCNRQCKMGDNMTTNDKLMLISSQLLLLKAQVEKGILIAKEKQRQRKRKHAKRFTTSVNRMRKRTI</sequence>
<dbReference type="AlphaFoldDB" id="A0A9D4DPY0"/>
<reference evidence="2" key="2">
    <citation type="submission" date="2020-11" db="EMBL/GenBank/DDBJ databases">
        <authorList>
            <person name="McCartney M.A."/>
            <person name="Auch B."/>
            <person name="Kono T."/>
            <person name="Mallez S."/>
            <person name="Becker A."/>
            <person name="Gohl D.M."/>
            <person name="Silverstein K.A.T."/>
            <person name="Koren S."/>
            <person name="Bechman K.B."/>
            <person name="Herman A."/>
            <person name="Abrahante J.E."/>
            <person name="Garbe J."/>
        </authorList>
    </citation>
    <scope>NUCLEOTIDE SEQUENCE</scope>
    <source>
        <strain evidence="2">Duluth1</strain>
        <tissue evidence="2">Whole animal</tissue>
    </source>
</reference>
<proteinExistence type="predicted"/>
<comment type="caution">
    <text evidence="2">The sequence shown here is derived from an EMBL/GenBank/DDBJ whole genome shotgun (WGS) entry which is preliminary data.</text>
</comment>
<feature type="region of interest" description="Disordered" evidence="1">
    <location>
        <begin position="55"/>
        <end position="78"/>
    </location>
</feature>
<reference evidence="2" key="1">
    <citation type="journal article" date="2019" name="bioRxiv">
        <title>The Genome of the Zebra Mussel, Dreissena polymorpha: A Resource for Invasive Species Research.</title>
        <authorList>
            <person name="McCartney M.A."/>
            <person name="Auch B."/>
            <person name="Kono T."/>
            <person name="Mallez S."/>
            <person name="Zhang Y."/>
            <person name="Obille A."/>
            <person name="Becker A."/>
            <person name="Abrahante J.E."/>
            <person name="Garbe J."/>
            <person name="Badalamenti J.P."/>
            <person name="Herman A."/>
            <person name="Mangelson H."/>
            <person name="Liachko I."/>
            <person name="Sullivan S."/>
            <person name="Sone E.D."/>
            <person name="Koren S."/>
            <person name="Silverstein K.A.T."/>
            <person name="Beckman K.B."/>
            <person name="Gohl D.M."/>
        </authorList>
    </citation>
    <scope>NUCLEOTIDE SEQUENCE</scope>
    <source>
        <strain evidence="2">Duluth1</strain>
        <tissue evidence="2">Whole animal</tissue>
    </source>
</reference>
<organism evidence="2 3">
    <name type="scientific">Dreissena polymorpha</name>
    <name type="common">Zebra mussel</name>
    <name type="synonym">Mytilus polymorpha</name>
    <dbReference type="NCBI Taxonomy" id="45954"/>
    <lineage>
        <taxon>Eukaryota</taxon>
        <taxon>Metazoa</taxon>
        <taxon>Spiralia</taxon>
        <taxon>Lophotrochozoa</taxon>
        <taxon>Mollusca</taxon>
        <taxon>Bivalvia</taxon>
        <taxon>Autobranchia</taxon>
        <taxon>Heteroconchia</taxon>
        <taxon>Euheterodonta</taxon>
        <taxon>Imparidentia</taxon>
        <taxon>Neoheterodontei</taxon>
        <taxon>Myida</taxon>
        <taxon>Dreissenoidea</taxon>
        <taxon>Dreissenidae</taxon>
        <taxon>Dreissena</taxon>
    </lineage>
</organism>
<evidence type="ECO:0000256" key="1">
    <source>
        <dbReference type="SAM" id="MobiDB-lite"/>
    </source>
</evidence>
<evidence type="ECO:0000313" key="3">
    <source>
        <dbReference type="Proteomes" id="UP000828390"/>
    </source>
</evidence>
<evidence type="ECO:0000313" key="2">
    <source>
        <dbReference type="EMBL" id="KAH3753043.1"/>
    </source>
</evidence>
<name>A0A9D4DPY0_DREPO</name>
<protein>
    <submittedName>
        <fullName evidence="2">Uncharacterized protein</fullName>
    </submittedName>
</protein>
<gene>
    <name evidence="2" type="ORF">DPMN_187673</name>
</gene>
<feature type="compositionally biased region" description="Basic residues" evidence="1">
    <location>
        <begin position="55"/>
        <end position="65"/>
    </location>
</feature>
<dbReference type="EMBL" id="JAIWYP010000010">
    <property type="protein sequence ID" value="KAH3753043.1"/>
    <property type="molecule type" value="Genomic_DNA"/>
</dbReference>